<comment type="caution">
    <text evidence="2">The sequence shown here is derived from an EMBL/GenBank/DDBJ whole genome shotgun (WGS) entry which is preliminary data.</text>
</comment>
<dbReference type="EMBL" id="BMGR01000008">
    <property type="protein sequence ID" value="GGG09155.1"/>
    <property type="molecule type" value="Genomic_DNA"/>
</dbReference>
<sequence>MNRKRNLFISSFAAVLAGLLVYFVYTLQLKHIELQETVEVLVPNRFVASGERLEGEMLSKKTIAQASYEPGMFTSLSDAIGLETSVPLGKDEPILDWKVSPYRLLPKRDQSTFQIPRDYVLSVSNGIRAGDQVVIFISGQENSSARLFEELIRVASVKSSGNQEIDDVRNSNLLSLANGDKEKMYASRRDANAMIDYINLNLTEEQWLEIDNLCKNGDVKLVIAFSPASFDPVQTDTEEEKRR</sequence>
<organism evidence="2 3">
    <name type="scientific">Paenibacillus abyssi</name>
    <dbReference type="NCBI Taxonomy" id="1340531"/>
    <lineage>
        <taxon>Bacteria</taxon>
        <taxon>Bacillati</taxon>
        <taxon>Bacillota</taxon>
        <taxon>Bacilli</taxon>
        <taxon>Bacillales</taxon>
        <taxon>Paenibacillaceae</taxon>
        <taxon>Paenibacillus</taxon>
    </lineage>
</organism>
<reference evidence="2" key="1">
    <citation type="journal article" date="2014" name="Int. J. Syst. Evol. Microbiol.">
        <title>Complete genome sequence of Corynebacterium casei LMG S-19264T (=DSM 44701T), isolated from a smear-ripened cheese.</title>
        <authorList>
            <consortium name="US DOE Joint Genome Institute (JGI-PGF)"/>
            <person name="Walter F."/>
            <person name="Albersmeier A."/>
            <person name="Kalinowski J."/>
            <person name="Ruckert C."/>
        </authorList>
    </citation>
    <scope>NUCLEOTIDE SEQUENCE</scope>
    <source>
        <strain evidence="2">CGMCC 1.12987</strain>
    </source>
</reference>
<reference evidence="2" key="2">
    <citation type="submission" date="2020-09" db="EMBL/GenBank/DDBJ databases">
        <authorList>
            <person name="Sun Q."/>
            <person name="Zhou Y."/>
        </authorList>
    </citation>
    <scope>NUCLEOTIDE SEQUENCE</scope>
    <source>
        <strain evidence="2">CGMCC 1.12987</strain>
    </source>
</reference>
<feature type="transmembrane region" description="Helical" evidence="1">
    <location>
        <begin position="7"/>
        <end position="25"/>
    </location>
</feature>
<gene>
    <name evidence="2" type="ORF">GCM10010916_27500</name>
</gene>
<name>A0A917D3A7_9BACL</name>
<evidence type="ECO:0000313" key="2">
    <source>
        <dbReference type="EMBL" id="GGG09155.1"/>
    </source>
</evidence>
<keyword evidence="1" id="KW-0472">Membrane</keyword>
<dbReference type="AlphaFoldDB" id="A0A917D3A7"/>
<dbReference type="Proteomes" id="UP000644756">
    <property type="component" value="Unassembled WGS sequence"/>
</dbReference>
<dbReference type="RefSeq" id="WP_188531620.1">
    <property type="nucleotide sequence ID" value="NZ_BMGR01000008.1"/>
</dbReference>
<keyword evidence="1" id="KW-0812">Transmembrane</keyword>
<evidence type="ECO:0000313" key="3">
    <source>
        <dbReference type="Proteomes" id="UP000644756"/>
    </source>
</evidence>
<proteinExistence type="predicted"/>
<keyword evidence="3" id="KW-1185">Reference proteome</keyword>
<evidence type="ECO:0000256" key="1">
    <source>
        <dbReference type="SAM" id="Phobius"/>
    </source>
</evidence>
<protein>
    <recommendedName>
        <fullName evidence="4">Flagellar biosynthesis protein FlgA</fullName>
    </recommendedName>
</protein>
<accession>A0A917D3A7</accession>
<evidence type="ECO:0008006" key="4">
    <source>
        <dbReference type="Google" id="ProtNLM"/>
    </source>
</evidence>
<dbReference type="CDD" id="cd11614">
    <property type="entry name" value="SAF_CpaB_FlgA_like"/>
    <property type="match status" value="1"/>
</dbReference>
<keyword evidence="1" id="KW-1133">Transmembrane helix</keyword>